<keyword evidence="9" id="KW-0472">Membrane</keyword>
<comment type="subcellular location">
    <subcellularLocation>
        <location evidence="1">Cell membrane</location>
        <topology evidence="1">Peripheral membrane protein</topology>
    </subcellularLocation>
</comment>
<evidence type="ECO:0000256" key="1">
    <source>
        <dbReference type="ARBA" id="ARBA00004202"/>
    </source>
</evidence>
<name>A0ABQ2FTE4_9ACTN</name>
<sequence length="280" mass="29963">MTVTEHRTSSAAGADQPPSVRLAAERVRLAYGDKVVVDGLDLELVDGSFTAIVGPNGCGKSTVLKALGRLLRPTSGTVLLDGRAIGATPTREVAKVLGLLPQTPLAPEGLTVADLVARGRHPHQSWLRQWSSDDEAVVTEALSWTDMADHADSPVDALSGGQRQRAWISMALAQGTDLLLLDEPTTYLDLAHQVDVLELVGRLHAEKGRTVVVVLHDLNLAARYAKRLVAMKDGVLVASGTPQQVLTEQLLADVFELEARVVPDPVTGTPMVVPVRRLPR</sequence>
<keyword evidence="7" id="KW-0408">Iron</keyword>
<keyword evidence="8" id="KW-0406">Ion transport</keyword>
<dbReference type="PANTHER" id="PTHR42771">
    <property type="entry name" value="IRON(3+)-HYDROXAMATE IMPORT ATP-BINDING PROTEIN FHUC"/>
    <property type="match status" value="1"/>
</dbReference>
<dbReference type="EMBL" id="BMMI01000001">
    <property type="protein sequence ID" value="GGL52066.1"/>
    <property type="molecule type" value="Genomic_DNA"/>
</dbReference>
<dbReference type="CDD" id="cd03214">
    <property type="entry name" value="ABC_Iron-Siderophores_B12_Hemin"/>
    <property type="match status" value="1"/>
</dbReference>
<comment type="caution">
    <text evidence="11">The sequence shown here is derived from an EMBL/GenBank/DDBJ whole genome shotgun (WGS) entry which is preliminary data.</text>
</comment>
<evidence type="ECO:0000313" key="12">
    <source>
        <dbReference type="Proteomes" id="UP000648663"/>
    </source>
</evidence>
<accession>A0ABQ2FTE4</accession>
<evidence type="ECO:0000256" key="7">
    <source>
        <dbReference type="ARBA" id="ARBA00023004"/>
    </source>
</evidence>
<evidence type="ECO:0000256" key="6">
    <source>
        <dbReference type="ARBA" id="ARBA00022840"/>
    </source>
</evidence>
<dbReference type="PROSITE" id="PS50893">
    <property type="entry name" value="ABC_TRANSPORTER_2"/>
    <property type="match status" value="1"/>
</dbReference>
<dbReference type="PROSITE" id="PS00211">
    <property type="entry name" value="ABC_TRANSPORTER_1"/>
    <property type="match status" value="1"/>
</dbReference>
<dbReference type="SMART" id="SM00382">
    <property type="entry name" value="AAA"/>
    <property type="match status" value="1"/>
</dbReference>
<dbReference type="InterPro" id="IPR051535">
    <property type="entry name" value="Siderophore_ABC-ATPase"/>
</dbReference>
<dbReference type="InterPro" id="IPR017871">
    <property type="entry name" value="ABC_transporter-like_CS"/>
</dbReference>
<keyword evidence="2" id="KW-0813">Transport</keyword>
<dbReference type="InterPro" id="IPR003439">
    <property type="entry name" value="ABC_transporter-like_ATP-bd"/>
</dbReference>
<dbReference type="InterPro" id="IPR027417">
    <property type="entry name" value="P-loop_NTPase"/>
</dbReference>
<evidence type="ECO:0000313" key="11">
    <source>
        <dbReference type="EMBL" id="GGL52066.1"/>
    </source>
</evidence>
<dbReference type="PANTHER" id="PTHR42771:SF2">
    <property type="entry name" value="IRON(3+)-HYDROXAMATE IMPORT ATP-BINDING PROTEIN FHUC"/>
    <property type="match status" value="1"/>
</dbReference>
<evidence type="ECO:0000256" key="2">
    <source>
        <dbReference type="ARBA" id="ARBA00022448"/>
    </source>
</evidence>
<proteinExistence type="predicted"/>
<keyword evidence="3" id="KW-1003">Cell membrane</keyword>
<dbReference type="SUPFAM" id="SSF52540">
    <property type="entry name" value="P-loop containing nucleoside triphosphate hydrolases"/>
    <property type="match status" value="1"/>
</dbReference>
<organism evidence="11 12">
    <name type="scientific">Modestobacter marinus</name>
    <dbReference type="NCBI Taxonomy" id="477641"/>
    <lineage>
        <taxon>Bacteria</taxon>
        <taxon>Bacillati</taxon>
        <taxon>Actinomycetota</taxon>
        <taxon>Actinomycetes</taxon>
        <taxon>Geodermatophilales</taxon>
        <taxon>Geodermatophilaceae</taxon>
        <taxon>Modestobacter</taxon>
    </lineage>
</organism>
<dbReference type="InterPro" id="IPR003593">
    <property type="entry name" value="AAA+_ATPase"/>
</dbReference>
<gene>
    <name evidence="11" type="ORF">GCM10011589_05210</name>
</gene>
<keyword evidence="12" id="KW-1185">Reference proteome</keyword>
<protein>
    <submittedName>
        <fullName evidence="11">Iron-enterobactin transporter ATP-binding protein</fullName>
    </submittedName>
</protein>
<evidence type="ECO:0000259" key="10">
    <source>
        <dbReference type="PROSITE" id="PS50893"/>
    </source>
</evidence>
<evidence type="ECO:0000256" key="3">
    <source>
        <dbReference type="ARBA" id="ARBA00022475"/>
    </source>
</evidence>
<feature type="domain" description="ABC transporter" evidence="10">
    <location>
        <begin position="22"/>
        <end position="258"/>
    </location>
</feature>
<dbReference type="GO" id="GO:0005524">
    <property type="term" value="F:ATP binding"/>
    <property type="evidence" value="ECO:0007669"/>
    <property type="project" value="UniProtKB-KW"/>
</dbReference>
<evidence type="ECO:0000256" key="4">
    <source>
        <dbReference type="ARBA" id="ARBA00022496"/>
    </source>
</evidence>
<keyword evidence="6 11" id="KW-0067">ATP-binding</keyword>
<dbReference type="Gene3D" id="3.40.50.300">
    <property type="entry name" value="P-loop containing nucleotide triphosphate hydrolases"/>
    <property type="match status" value="1"/>
</dbReference>
<keyword evidence="4" id="KW-0410">Iron transport</keyword>
<evidence type="ECO:0000256" key="5">
    <source>
        <dbReference type="ARBA" id="ARBA00022741"/>
    </source>
</evidence>
<dbReference type="Pfam" id="PF00005">
    <property type="entry name" value="ABC_tran"/>
    <property type="match status" value="1"/>
</dbReference>
<evidence type="ECO:0000256" key="8">
    <source>
        <dbReference type="ARBA" id="ARBA00023065"/>
    </source>
</evidence>
<evidence type="ECO:0000256" key="9">
    <source>
        <dbReference type="ARBA" id="ARBA00023136"/>
    </source>
</evidence>
<reference evidence="12" key="1">
    <citation type="journal article" date="2019" name="Int. J. Syst. Evol. Microbiol.">
        <title>The Global Catalogue of Microorganisms (GCM) 10K type strain sequencing project: providing services to taxonomists for standard genome sequencing and annotation.</title>
        <authorList>
            <consortium name="The Broad Institute Genomics Platform"/>
            <consortium name="The Broad Institute Genome Sequencing Center for Infectious Disease"/>
            <person name="Wu L."/>
            <person name="Ma J."/>
        </authorList>
    </citation>
    <scope>NUCLEOTIDE SEQUENCE [LARGE SCALE GENOMIC DNA]</scope>
    <source>
        <strain evidence="12">CGMCC 4.5581</strain>
    </source>
</reference>
<keyword evidence="5" id="KW-0547">Nucleotide-binding</keyword>
<dbReference type="Proteomes" id="UP000648663">
    <property type="component" value="Unassembled WGS sequence"/>
</dbReference>